<keyword evidence="2" id="KW-1185">Reference proteome</keyword>
<accession>A0ABV7H1R0</accession>
<evidence type="ECO:0008006" key="3">
    <source>
        <dbReference type="Google" id="ProtNLM"/>
    </source>
</evidence>
<comment type="caution">
    <text evidence="1">The sequence shown here is derived from an EMBL/GenBank/DDBJ whole genome shotgun (WGS) entry which is preliminary data.</text>
</comment>
<protein>
    <recommendedName>
        <fullName evidence="3">PepSY domain-containing protein</fullName>
    </recommendedName>
</protein>
<dbReference type="RefSeq" id="WP_275634657.1">
    <property type="nucleotide sequence ID" value="NZ_JARGYD010000010.1"/>
</dbReference>
<evidence type="ECO:0000313" key="2">
    <source>
        <dbReference type="Proteomes" id="UP001595632"/>
    </source>
</evidence>
<name>A0ABV7H1R0_9RHOB</name>
<evidence type="ECO:0000313" key="1">
    <source>
        <dbReference type="EMBL" id="MFC3145287.1"/>
    </source>
</evidence>
<organism evidence="1 2">
    <name type="scientific">Psychromarinibacter halotolerans</name>
    <dbReference type="NCBI Taxonomy" id="1775175"/>
    <lineage>
        <taxon>Bacteria</taxon>
        <taxon>Pseudomonadati</taxon>
        <taxon>Pseudomonadota</taxon>
        <taxon>Alphaproteobacteria</taxon>
        <taxon>Rhodobacterales</taxon>
        <taxon>Paracoccaceae</taxon>
        <taxon>Psychromarinibacter</taxon>
    </lineage>
</organism>
<dbReference type="Proteomes" id="UP001595632">
    <property type="component" value="Unassembled WGS sequence"/>
</dbReference>
<sequence>MRIHGTRYTRGARTGLLLAVCSVAILFALSRLVLADQPLPRCADRETLERELRARWSEVKVAEALATEGELIEVYASPGGATFTVVVVRPTGEACVVADGTDWMRGGMPAPGEDI</sequence>
<gene>
    <name evidence="1" type="ORF">ACFOGP_21385</name>
</gene>
<reference evidence="2" key="1">
    <citation type="journal article" date="2019" name="Int. J. Syst. Evol. Microbiol.">
        <title>The Global Catalogue of Microorganisms (GCM) 10K type strain sequencing project: providing services to taxonomists for standard genome sequencing and annotation.</title>
        <authorList>
            <consortium name="The Broad Institute Genomics Platform"/>
            <consortium name="The Broad Institute Genome Sequencing Center for Infectious Disease"/>
            <person name="Wu L."/>
            <person name="Ma J."/>
        </authorList>
    </citation>
    <scope>NUCLEOTIDE SEQUENCE [LARGE SCALE GENOMIC DNA]</scope>
    <source>
        <strain evidence="2">KCTC 52366</strain>
    </source>
</reference>
<dbReference type="EMBL" id="JBHRTB010000010">
    <property type="protein sequence ID" value="MFC3145287.1"/>
    <property type="molecule type" value="Genomic_DNA"/>
</dbReference>
<proteinExistence type="predicted"/>